<gene>
    <name evidence="1" type="ORF">CJ671_03910</name>
</gene>
<dbReference type="Proteomes" id="UP000238649">
    <property type="component" value="Unassembled WGS sequence"/>
</dbReference>
<protein>
    <submittedName>
        <fullName evidence="1">Uncharacterized protein</fullName>
    </submittedName>
</protein>
<sequence length="222" mass="26247">MNINDIFDKLFDFYKVTSLVELSAKLNISQPALSQWKSRNAINAVKKKCRELNIYNEIFKEYDLDEVSSSYINNSMEWEDTKNINSIKDMTPFLEMEKLLYNKRNALKNLKIDNDIIDSATFFLFSEAYFGALSILHLKDFRIHLINFSHKNELNFIELEIENFNLDEKNSNLISLLNSDKIIDSPTFYLFLETYKIAKRNNALKEFRTHLMEYNFNDLGDN</sequence>
<dbReference type="RefSeq" id="WP_105911421.1">
    <property type="nucleotide sequence ID" value="NZ_NXGH01000008.1"/>
</dbReference>
<reference evidence="1 2" key="1">
    <citation type="submission" date="2017-09" db="EMBL/GenBank/DDBJ databases">
        <title>Reassesment of A. cryaerophilus.</title>
        <authorList>
            <person name="Perez-Cataluna A."/>
            <person name="Collado L."/>
            <person name="Salgado O."/>
            <person name="Lefinanco V."/>
            <person name="Figueras M.J."/>
        </authorList>
    </citation>
    <scope>NUCLEOTIDE SEQUENCE [LARGE SCALE GENOMIC DNA]</scope>
    <source>
        <strain evidence="1 2">LMG 9871</strain>
    </source>
</reference>
<dbReference type="AlphaFoldDB" id="A0A2S9SU83"/>
<dbReference type="InterPro" id="IPR010982">
    <property type="entry name" value="Lambda_DNA-bd_dom_sf"/>
</dbReference>
<evidence type="ECO:0000313" key="2">
    <source>
        <dbReference type="Proteomes" id="UP000238649"/>
    </source>
</evidence>
<comment type="caution">
    <text evidence="1">The sequence shown here is derived from an EMBL/GenBank/DDBJ whole genome shotgun (WGS) entry which is preliminary data.</text>
</comment>
<name>A0A2S9SU83_9BACT</name>
<proteinExistence type="predicted"/>
<dbReference type="EMBL" id="NXGH01000008">
    <property type="protein sequence ID" value="PRM90131.1"/>
    <property type="molecule type" value="Genomic_DNA"/>
</dbReference>
<accession>A0A2S9SU83</accession>
<dbReference type="OrthoDB" id="5340268at2"/>
<organism evidence="1 2">
    <name type="scientific">Aliarcobacter cryaerophilus</name>
    <dbReference type="NCBI Taxonomy" id="28198"/>
    <lineage>
        <taxon>Bacteria</taxon>
        <taxon>Pseudomonadati</taxon>
        <taxon>Campylobacterota</taxon>
        <taxon>Epsilonproteobacteria</taxon>
        <taxon>Campylobacterales</taxon>
        <taxon>Arcobacteraceae</taxon>
        <taxon>Aliarcobacter</taxon>
    </lineage>
</organism>
<dbReference type="GO" id="GO:0003677">
    <property type="term" value="F:DNA binding"/>
    <property type="evidence" value="ECO:0007669"/>
    <property type="project" value="InterPro"/>
</dbReference>
<evidence type="ECO:0000313" key="1">
    <source>
        <dbReference type="EMBL" id="PRM90131.1"/>
    </source>
</evidence>
<dbReference type="Gene3D" id="1.10.260.40">
    <property type="entry name" value="lambda repressor-like DNA-binding domains"/>
    <property type="match status" value="1"/>
</dbReference>